<feature type="domain" description="Tyrosine-protein kinase G-rich" evidence="9">
    <location>
        <begin position="379"/>
        <end position="418"/>
    </location>
</feature>
<evidence type="ECO:0000313" key="10">
    <source>
        <dbReference type="EMBL" id="OAI83820.1"/>
    </source>
</evidence>
<dbReference type="GO" id="GO:0004713">
    <property type="term" value="F:protein tyrosine kinase activity"/>
    <property type="evidence" value="ECO:0007669"/>
    <property type="project" value="TreeGrafter"/>
</dbReference>
<evidence type="ECO:0000256" key="4">
    <source>
        <dbReference type="ARBA" id="ARBA00022989"/>
    </source>
</evidence>
<accession>A0A177S8H4</accession>
<dbReference type="PANTHER" id="PTHR32309:SF13">
    <property type="entry name" value="FERRIC ENTEROBACTIN TRANSPORT PROTEIN FEPE"/>
    <property type="match status" value="1"/>
</dbReference>
<evidence type="ECO:0000256" key="2">
    <source>
        <dbReference type="ARBA" id="ARBA00022475"/>
    </source>
</evidence>
<keyword evidence="5 7" id="KW-0472">Membrane</keyword>
<reference evidence="10 11" key="1">
    <citation type="submission" date="2016-03" db="EMBL/GenBank/DDBJ databases">
        <title>Draft Genome Assembly of Pseudomonas putida strain CBF10-2.</title>
        <authorList>
            <person name="Iyer R.S."/>
            <person name="Damania A."/>
        </authorList>
    </citation>
    <scope>NUCLEOTIDE SEQUENCE [LARGE SCALE GENOMIC DNA]</scope>
    <source>
        <strain evidence="10 11">CBF10-2</strain>
    </source>
</reference>
<feature type="transmembrane region" description="Helical" evidence="7">
    <location>
        <begin position="30"/>
        <end position="49"/>
    </location>
</feature>
<evidence type="ECO:0000313" key="11">
    <source>
        <dbReference type="Proteomes" id="UP000077752"/>
    </source>
</evidence>
<sequence length="427" mass="48409">MNIPVKPTNSPPQEAVDVRELIGSLWDQRAIVLLITALTVAAAIAYVVWATPEYEVETFIRPVAQADLDELNSSGVYKLQPRDALIRVGSSMQSYDVRLSFFRANPQYLAPLQEPGQTIEKTFEKFNEKSFSLESVDPGKSKNLTESLLFSVRYPQGIDGVGLARDFTSYVVNAEKEKVASDFKVLVANRIAQVERTLESKKAAYEAEKDSRIAALLEKDQLKKQMLQDELKALREQLQSRRQNRIKELDEAIAIAKRLGIVKPTTPSTFSDEDQARQSNNMVRTEVNNQAIPLYFMGQSVLEAERSTLQSRRSDDFTEPRVDEIQKELSLLATNREVALLRRRDNAELFLKEIADIRSELVSLKRLSVDFEHLDLARVDKLAMEPQSPIKPKKAIIVGFSLMFGFLLGLGVVVMRRAIQTHQKRHY</sequence>
<evidence type="ECO:0000256" key="3">
    <source>
        <dbReference type="ARBA" id="ARBA00022692"/>
    </source>
</evidence>
<keyword evidence="2" id="KW-1003">Cell membrane</keyword>
<feature type="domain" description="Polysaccharide chain length determinant N-terminal" evidence="8">
    <location>
        <begin position="15"/>
        <end position="82"/>
    </location>
</feature>
<keyword evidence="3 7" id="KW-0812">Transmembrane</keyword>
<evidence type="ECO:0000259" key="9">
    <source>
        <dbReference type="Pfam" id="PF13807"/>
    </source>
</evidence>
<comment type="subcellular location">
    <subcellularLocation>
        <location evidence="1">Cell membrane</location>
        <topology evidence="1">Multi-pass membrane protein</topology>
    </subcellularLocation>
</comment>
<dbReference type="EMBL" id="LUCV01000058">
    <property type="protein sequence ID" value="OAI83820.1"/>
    <property type="molecule type" value="Genomic_DNA"/>
</dbReference>
<dbReference type="Pfam" id="PF13807">
    <property type="entry name" value="GNVR"/>
    <property type="match status" value="1"/>
</dbReference>
<dbReference type="Gene3D" id="3.30.1890.10">
    <property type="entry name" value="FepE-like"/>
    <property type="match status" value="2"/>
</dbReference>
<evidence type="ECO:0000256" key="5">
    <source>
        <dbReference type="ARBA" id="ARBA00023136"/>
    </source>
</evidence>
<feature type="transmembrane region" description="Helical" evidence="7">
    <location>
        <begin position="395"/>
        <end position="415"/>
    </location>
</feature>
<keyword evidence="4 7" id="KW-1133">Transmembrane helix</keyword>
<dbReference type="PANTHER" id="PTHR32309">
    <property type="entry name" value="TYROSINE-PROTEIN KINASE"/>
    <property type="match status" value="1"/>
</dbReference>
<dbReference type="RefSeq" id="WP_064304944.1">
    <property type="nucleotide sequence ID" value="NZ_LUCV01000058.1"/>
</dbReference>
<gene>
    <name evidence="10" type="ORF">AYO28_04475</name>
</gene>
<dbReference type="AlphaFoldDB" id="A0A177S8H4"/>
<evidence type="ECO:0000256" key="6">
    <source>
        <dbReference type="SAM" id="Coils"/>
    </source>
</evidence>
<feature type="coiled-coil region" evidence="6">
    <location>
        <begin position="191"/>
        <end position="244"/>
    </location>
</feature>
<evidence type="ECO:0000256" key="7">
    <source>
        <dbReference type="SAM" id="Phobius"/>
    </source>
</evidence>
<evidence type="ECO:0000256" key="1">
    <source>
        <dbReference type="ARBA" id="ARBA00004651"/>
    </source>
</evidence>
<comment type="caution">
    <text evidence="10">The sequence shown here is derived from an EMBL/GenBank/DDBJ whole genome shotgun (WGS) entry which is preliminary data.</text>
</comment>
<dbReference type="InterPro" id="IPR003856">
    <property type="entry name" value="LPS_length_determ_N"/>
</dbReference>
<dbReference type="InterPro" id="IPR050445">
    <property type="entry name" value="Bact_polysacc_biosynth/exp"/>
</dbReference>
<dbReference type="SUPFAM" id="SSF160355">
    <property type="entry name" value="Bacterial polysaccharide co-polymerase-like"/>
    <property type="match status" value="2"/>
</dbReference>
<proteinExistence type="predicted"/>
<organism evidence="10 11">
    <name type="scientific">Pseudomonas putida</name>
    <name type="common">Arthrobacter siderocapsulatus</name>
    <dbReference type="NCBI Taxonomy" id="303"/>
    <lineage>
        <taxon>Bacteria</taxon>
        <taxon>Pseudomonadati</taxon>
        <taxon>Pseudomonadota</taxon>
        <taxon>Gammaproteobacteria</taxon>
        <taxon>Pseudomonadales</taxon>
        <taxon>Pseudomonadaceae</taxon>
        <taxon>Pseudomonas</taxon>
    </lineage>
</organism>
<dbReference type="Proteomes" id="UP000077752">
    <property type="component" value="Unassembled WGS sequence"/>
</dbReference>
<name>A0A177S8H4_PSEPU</name>
<dbReference type="GO" id="GO:0005886">
    <property type="term" value="C:plasma membrane"/>
    <property type="evidence" value="ECO:0007669"/>
    <property type="project" value="UniProtKB-SubCell"/>
</dbReference>
<dbReference type="Pfam" id="PF02706">
    <property type="entry name" value="Wzz"/>
    <property type="match status" value="1"/>
</dbReference>
<protein>
    <submittedName>
        <fullName evidence="10">Chain-length determining protein</fullName>
    </submittedName>
</protein>
<evidence type="ECO:0000259" key="8">
    <source>
        <dbReference type="Pfam" id="PF02706"/>
    </source>
</evidence>
<dbReference type="InterPro" id="IPR032807">
    <property type="entry name" value="GNVR"/>
</dbReference>
<keyword evidence="6" id="KW-0175">Coiled coil</keyword>